<proteinExistence type="predicted"/>
<dbReference type="Gene3D" id="3.30.530.20">
    <property type="match status" value="1"/>
</dbReference>
<sequence>VCLTFEEPEVGTTIVKLTQSDVPEEDRFGNHTVVENTERGWRDLIFNRIRAVFGYCC</sequence>
<dbReference type="InterPro" id="IPR023393">
    <property type="entry name" value="START-like_dom_sf"/>
</dbReference>
<organism evidence="1 2">
    <name type="scientific">Chara braunii</name>
    <name type="common">Braun's stonewort</name>
    <dbReference type="NCBI Taxonomy" id="69332"/>
    <lineage>
        <taxon>Eukaryota</taxon>
        <taxon>Viridiplantae</taxon>
        <taxon>Streptophyta</taxon>
        <taxon>Charophyceae</taxon>
        <taxon>Charales</taxon>
        <taxon>Characeae</taxon>
        <taxon>Chara</taxon>
    </lineage>
</organism>
<feature type="non-terminal residue" evidence="1">
    <location>
        <position position="1"/>
    </location>
</feature>
<keyword evidence="2" id="KW-1185">Reference proteome</keyword>
<reference evidence="1 2" key="1">
    <citation type="journal article" date="2018" name="Cell">
        <title>The Chara Genome: Secondary Complexity and Implications for Plant Terrestrialization.</title>
        <authorList>
            <person name="Nishiyama T."/>
            <person name="Sakayama H."/>
            <person name="Vries J.D."/>
            <person name="Buschmann H."/>
            <person name="Saint-Marcoux D."/>
            <person name="Ullrich K.K."/>
            <person name="Haas F.B."/>
            <person name="Vanderstraeten L."/>
            <person name="Becker D."/>
            <person name="Lang D."/>
            <person name="Vosolsobe S."/>
            <person name="Rombauts S."/>
            <person name="Wilhelmsson P.K.I."/>
            <person name="Janitza P."/>
            <person name="Kern R."/>
            <person name="Heyl A."/>
            <person name="Rumpler F."/>
            <person name="Villalobos L.I.A.C."/>
            <person name="Clay J.M."/>
            <person name="Skokan R."/>
            <person name="Toyoda A."/>
            <person name="Suzuki Y."/>
            <person name="Kagoshima H."/>
            <person name="Schijlen E."/>
            <person name="Tajeshwar N."/>
            <person name="Catarino B."/>
            <person name="Hetherington A.J."/>
            <person name="Saltykova A."/>
            <person name="Bonnot C."/>
            <person name="Breuninger H."/>
            <person name="Symeonidi A."/>
            <person name="Radhakrishnan G.V."/>
            <person name="Van Nieuwerburgh F."/>
            <person name="Deforce D."/>
            <person name="Chang C."/>
            <person name="Karol K.G."/>
            <person name="Hedrich R."/>
            <person name="Ulvskov P."/>
            <person name="Glockner G."/>
            <person name="Delwiche C.F."/>
            <person name="Petrasek J."/>
            <person name="Van de Peer Y."/>
            <person name="Friml J."/>
            <person name="Beilby M."/>
            <person name="Dolan L."/>
            <person name="Kohara Y."/>
            <person name="Sugano S."/>
            <person name="Fujiyama A."/>
            <person name="Delaux P.-M."/>
            <person name="Quint M."/>
            <person name="TheiBen G."/>
            <person name="Hagemann M."/>
            <person name="Harholt J."/>
            <person name="Dunand C."/>
            <person name="Zachgo S."/>
            <person name="Langdale J."/>
            <person name="Maumus F."/>
            <person name="Straeten D.V.D."/>
            <person name="Gould S.B."/>
            <person name="Rensing S.A."/>
        </authorList>
    </citation>
    <scope>NUCLEOTIDE SEQUENCE [LARGE SCALE GENOMIC DNA]</scope>
    <source>
        <strain evidence="1 2">S276</strain>
    </source>
</reference>
<evidence type="ECO:0000313" key="2">
    <source>
        <dbReference type="Proteomes" id="UP000265515"/>
    </source>
</evidence>
<dbReference type="OrthoDB" id="567237at2759"/>
<comment type="caution">
    <text evidence="1">The sequence shown here is derived from an EMBL/GenBank/DDBJ whole genome shotgun (WGS) entry which is preliminary data.</text>
</comment>
<evidence type="ECO:0008006" key="3">
    <source>
        <dbReference type="Google" id="ProtNLM"/>
    </source>
</evidence>
<dbReference type="STRING" id="69332.A0A388KW87"/>
<dbReference type="EMBL" id="BFEA01000200">
    <property type="protein sequence ID" value="GBG74319.1"/>
    <property type="molecule type" value="Genomic_DNA"/>
</dbReference>
<name>A0A388KW87_CHABU</name>
<protein>
    <recommendedName>
        <fullName evidence="3">Activator of Hsp90 ATPase N-terminal domain-containing protein</fullName>
    </recommendedName>
</protein>
<dbReference type="AlphaFoldDB" id="A0A388KW87"/>
<evidence type="ECO:0000313" key="1">
    <source>
        <dbReference type="EMBL" id="GBG74319.1"/>
    </source>
</evidence>
<gene>
    <name evidence="1" type="ORF">CBR_g18730</name>
</gene>
<accession>A0A388KW87</accession>
<dbReference type="Proteomes" id="UP000265515">
    <property type="component" value="Unassembled WGS sequence"/>
</dbReference>
<dbReference type="Gramene" id="GBG74319">
    <property type="protein sequence ID" value="GBG74319"/>
    <property type="gene ID" value="CBR_g18730"/>
</dbReference>